<keyword evidence="4" id="KW-1185">Reference proteome</keyword>
<dbReference type="Proteomes" id="UP001296993">
    <property type="component" value="Unassembled WGS sequence"/>
</dbReference>
<sequence>MKLILEMRERVIVKTRAHPRALRGPLLRFFLLLAATSFLAGLLIRTDLPDWAAEASPLLLALLGVVFCVLLVVWCLRPLARWAGTYTYLTTERIVTKRGRSAAGQRSIGLYAIQDIVALTGRRAPYEAPGTLQIVLAGQRINIPHMPAVQKMRELGIGAITALPRFPRVDGVNMEERVEQDQPTHPQQRDWTEHE</sequence>
<accession>A0ABS4X938</accession>
<feature type="region of interest" description="Disordered" evidence="1">
    <location>
        <begin position="175"/>
        <end position="195"/>
    </location>
</feature>
<evidence type="ECO:0000313" key="3">
    <source>
        <dbReference type="EMBL" id="MBP2384979.1"/>
    </source>
</evidence>
<organism evidence="3 4">
    <name type="scientific">Paeniglutamicibacter kerguelensis</name>
    <dbReference type="NCBI Taxonomy" id="254788"/>
    <lineage>
        <taxon>Bacteria</taxon>
        <taxon>Bacillati</taxon>
        <taxon>Actinomycetota</taxon>
        <taxon>Actinomycetes</taxon>
        <taxon>Micrococcales</taxon>
        <taxon>Micrococcaceae</taxon>
        <taxon>Paeniglutamicibacter</taxon>
    </lineage>
</organism>
<feature type="transmembrane region" description="Helical" evidence="2">
    <location>
        <begin position="26"/>
        <end position="44"/>
    </location>
</feature>
<evidence type="ECO:0000256" key="2">
    <source>
        <dbReference type="SAM" id="Phobius"/>
    </source>
</evidence>
<keyword evidence="2" id="KW-0472">Membrane</keyword>
<comment type="caution">
    <text evidence="3">The sequence shown here is derived from an EMBL/GenBank/DDBJ whole genome shotgun (WGS) entry which is preliminary data.</text>
</comment>
<keyword evidence="2" id="KW-0812">Transmembrane</keyword>
<feature type="transmembrane region" description="Helical" evidence="2">
    <location>
        <begin position="56"/>
        <end position="76"/>
    </location>
</feature>
<keyword evidence="2" id="KW-1133">Transmembrane helix</keyword>
<evidence type="ECO:0008006" key="5">
    <source>
        <dbReference type="Google" id="ProtNLM"/>
    </source>
</evidence>
<proteinExistence type="predicted"/>
<reference evidence="3 4" key="1">
    <citation type="submission" date="2021-03" db="EMBL/GenBank/DDBJ databases">
        <title>Sequencing the genomes of 1000 actinobacteria strains.</title>
        <authorList>
            <person name="Klenk H.-P."/>
        </authorList>
    </citation>
    <scope>NUCLEOTIDE SEQUENCE [LARGE SCALE GENOMIC DNA]</scope>
    <source>
        <strain evidence="3 4">DSM 15797</strain>
    </source>
</reference>
<dbReference type="EMBL" id="JAGIOF010000001">
    <property type="protein sequence ID" value="MBP2384979.1"/>
    <property type="molecule type" value="Genomic_DNA"/>
</dbReference>
<name>A0ABS4X938_9MICC</name>
<dbReference type="RefSeq" id="WP_209995732.1">
    <property type="nucleotide sequence ID" value="NZ_BAAAJY010000018.1"/>
</dbReference>
<protein>
    <recommendedName>
        <fullName evidence="5">PH domain-containing protein</fullName>
    </recommendedName>
</protein>
<gene>
    <name evidence="3" type="ORF">JOF47_000490</name>
</gene>
<evidence type="ECO:0000256" key="1">
    <source>
        <dbReference type="SAM" id="MobiDB-lite"/>
    </source>
</evidence>
<evidence type="ECO:0000313" key="4">
    <source>
        <dbReference type="Proteomes" id="UP001296993"/>
    </source>
</evidence>